<evidence type="ECO:0000313" key="7">
    <source>
        <dbReference type="EMBL" id="GFE81981.1"/>
    </source>
</evidence>
<dbReference type="EMBL" id="BLJN01000004">
    <property type="protein sequence ID" value="GFE81981.1"/>
    <property type="molecule type" value="Genomic_DNA"/>
</dbReference>
<evidence type="ECO:0000256" key="6">
    <source>
        <dbReference type="SAM" id="Phobius"/>
    </source>
</evidence>
<dbReference type="RefSeq" id="WP_161813663.1">
    <property type="nucleotide sequence ID" value="NZ_BLJN01000004.1"/>
</dbReference>
<name>A0A829YGN8_9GAMM</name>
<feature type="transmembrane region" description="Helical" evidence="6">
    <location>
        <begin position="198"/>
        <end position="222"/>
    </location>
</feature>
<sequence length="336" mass="36939">MPPTVDPNEIAHTETNRGRLAHRPVDITWRGWWDVIWRVQTQLDADNVSIVAGGLALFALLAVFPSLAAAVAIYGLVASPEAIAAQIQAFSEMLPTATLQILQSQLQNLVNQRNETLSIGVVIGILVAMWSARKGMVALITAVNVAYNEHDRRSFLQRMLLSFTFTVCGIVGFVVMVLIGVAVPIVLAFIPLGTATQWVLLIIRWALLWVIAVFALSALYRFAPHRTHPRWEWVNAGSVIAATLWLLGGVLFAIYVRNFNSFGEAYGAIGGVVVMLMWFYVSAYVVILGAEINSELERQTLNDTTIGPVKPLGERGAFSADTVGPRGWHWKRAAKH</sequence>
<dbReference type="AlphaFoldDB" id="A0A829YGN8"/>
<keyword evidence="5 6" id="KW-0472">Membrane</keyword>
<dbReference type="PANTHER" id="PTHR30213">
    <property type="entry name" value="INNER MEMBRANE PROTEIN YHJD"/>
    <property type="match status" value="1"/>
</dbReference>
<gene>
    <name evidence="7" type="ORF">GCM10011487_39810</name>
</gene>
<feature type="transmembrane region" description="Helical" evidence="6">
    <location>
        <begin position="159"/>
        <end position="192"/>
    </location>
</feature>
<dbReference type="GO" id="GO:0005886">
    <property type="term" value="C:plasma membrane"/>
    <property type="evidence" value="ECO:0007669"/>
    <property type="project" value="UniProtKB-SubCell"/>
</dbReference>
<dbReference type="PIRSF" id="PIRSF035875">
    <property type="entry name" value="RNase_BN"/>
    <property type="match status" value="1"/>
</dbReference>
<evidence type="ECO:0000256" key="5">
    <source>
        <dbReference type="ARBA" id="ARBA00023136"/>
    </source>
</evidence>
<accession>A0A829YGN8</accession>
<dbReference type="Proteomes" id="UP000445000">
    <property type="component" value="Unassembled WGS sequence"/>
</dbReference>
<protein>
    <submittedName>
        <fullName evidence="7">Uncharacterized protein</fullName>
    </submittedName>
</protein>
<feature type="transmembrane region" description="Helical" evidence="6">
    <location>
        <begin position="268"/>
        <end position="290"/>
    </location>
</feature>
<evidence type="ECO:0000256" key="4">
    <source>
        <dbReference type="ARBA" id="ARBA00022989"/>
    </source>
</evidence>
<dbReference type="Pfam" id="PF03631">
    <property type="entry name" value="Virul_fac_BrkB"/>
    <property type="match status" value="1"/>
</dbReference>
<keyword evidence="8" id="KW-1185">Reference proteome</keyword>
<organism evidence="7 8">
    <name type="scientific">Steroidobacter agaridevorans</name>
    <dbReference type="NCBI Taxonomy" id="2695856"/>
    <lineage>
        <taxon>Bacteria</taxon>
        <taxon>Pseudomonadati</taxon>
        <taxon>Pseudomonadota</taxon>
        <taxon>Gammaproteobacteria</taxon>
        <taxon>Steroidobacterales</taxon>
        <taxon>Steroidobacteraceae</taxon>
        <taxon>Steroidobacter</taxon>
    </lineage>
</organism>
<comment type="caution">
    <text evidence="7">The sequence shown here is derived from an EMBL/GenBank/DDBJ whole genome shotgun (WGS) entry which is preliminary data.</text>
</comment>
<evidence type="ECO:0000313" key="8">
    <source>
        <dbReference type="Proteomes" id="UP000445000"/>
    </source>
</evidence>
<feature type="transmembrane region" description="Helical" evidence="6">
    <location>
        <begin position="234"/>
        <end position="256"/>
    </location>
</feature>
<dbReference type="PANTHER" id="PTHR30213:SF0">
    <property type="entry name" value="UPF0761 MEMBRANE PROTEIN YIHY"/>
    <property type="match status" value="1"/>
</dbReference>
<evidence type="ECO:0000256" key="2">
    <source>
        <dbReference type="ARBA" id="ARBA00022475"/>
    </source>
</evidence>
<keyword evidence="3 6" id="KW-0812">Transmembrane</keyword>
<reference evidence="8" key="1">
    <citation type="submission" date="2020-01" db="EMBL/GenBank/DDBJ databases">
        <title>'Steroidobacter agaridevorans' sp. nov., agar-degrading bacteria isolated from rhizosphere soils.</title>
        <authorList>
            <person name="Ikenaga M."/>
            <person name="Kataoka M."/>
            <person name="Murouchi A."/>
            <person name="Katsuragi S."/>
            <person name="Sakai M."/>
        </authorList>
    </citation>
    <scope>NUCLEOTIDE SEQUENCE [LARGE SCALE GENOMIC DNA]</scope>
    <source>
        <strain evidence="8">YU21-B</strain>
    </source>
</reference>
<keyword evidence="4 6" id="KW-1133">Transmembrane helix</keyword>
<keyword evidence="2" id="KW-1003">Cell membrane</keyword>
<evidence type="ECO:0000256" key="1">
    <source>
        <dbReference type="ARBA" id="ARBA00004651"/>
    </source>
</evidence>
<evidence type="ECO:0000256" key="3">
    <source>
        <dbReference type="ARBA" id="ARBA00022692"/>
    </source>
</evidence>
<feature type="transmembrane region" description="Helical" evidence="6">
    <location>
        <begin position="48"/>
        <end position="74"/>
    </location>
</feature>
<comment type="subcellular location">
    <subcellularLocation>
        <location evidence="1">Cell membrane</location>
        <topology evidence="1">Multi-pass membrane protein</topology>
    </subcellularLocation>
</comment>
<dbReference type="InterPro" id="IPR017039">
    <property type="entry name" value="Virul_fac_BrkB"/>
</dbReference>
<proteinExistence type="predicted"/>
<dbReference type="NCBIfam" id="TIGR00765">
    <property type="entry name" value="yihY_not_rbn"/>
    <property type="match status" value="1"/>
</dbReference>